<comment type="caution">
    <text evidence="2">The sequence shown here is derived from an EMBL/GenBank/DDBJ whole genome shotgun (WGS) entry which is preliminary data.</text>
</comment>
<evidence type="ECO:0000313" key="2">
    <source>
        <dbReference type="EMBL" id="HHP82116.1"/>
    </source>
</evidence>
<accession>A0A7C5TIR1</accession>
<sequence length="88" mass="9556">MVNKLSISNRGIGLIILVIGVVVIVSTIIVAFNSFYTYKLPEIKSSSMEEAVSLLMNILIDIALRLGFLGLVVWAASILLKHGISLLK</sequence>
<feature type="transmembrane region" description="Helical" evidence="1">
    <location>
        <begin position="58"/>
        <end position="80"/>
    </location>
</feature>
<proteinExistence type="predicted"/>
<protein>
    <submittedName>
        <fullName evidence="2">Uncharacterized protein</fullName>
    </submittedName>
</protein>
<name>A0A7C5TIR1_9CREN</name>
<keyword evidence="1" id="KW-0472">Membrane</keyword>
<feature type="transmembrane region" description="Helical" evidence="1">
    <location>
        <begin position="12"/>
        <end position="38"/>
    </location>
</feature>
<keyword evidence="1" id="KW-1133">Transmembrane helix</keyword>
<dbReference type="EMBL" id="DRZI01000235">
    <property type="protein sequence ID" value="HHP82116.1"/>
    <property type="molecule type" value="Genomic_DNA"/>
</dbReference>
<reference evidence="2" key="1">
    <citation type="journal article" date="2020" name="mSystems">
        <title>Genome- and Community-Level Interaction Insights into Carbon Utilization and Element Cycling Functions of Hydrothermarchaeota in Hydrothermal Sediment.</title>
        <authorList>
            <person name="Zhou Z."/>
            <person name="Liu Y."/>
            <person name="Xu W."/>
            <person name="Pan J."/>
            <person name="Luo Z.H."/>
            <person name="Li M."/>
        </authorList>
    </citation>
    <scope>NUCLEOTIDE SEQUENCE [LARGE SCALE GENOMIC DNA]</scope>
    <source>
        <strain evidence="2">SpSt-1121</strain>
    </source>
</reference>
<keyword evidence="1" id="KW-0812">Transmembrane</keyword>
<dbReference type="AlphaFoldDB" id="A0A7C5TIR1"/>
<organism evidence="2">
    <name type="scientific">Ignisphaera aggregans</name>
    <dbReference type="NCBI Taxonomy" id="334771"/>
    <lineage>
        <taxon>Archaea</taxon>
        <taxon>Thermoproteota</taxon>
        <taxon>Thermoprotei</taxon>
        <taxon>Desulfurococcales</taxon>
        <taxon>Desulfurococcaceae</taxon>
        <taxon>Ignisphaera</taxon>
    </lineage>
</organism>
<evidence type="ECO:0000256" key="1">
    <source>
        <dbReference type="SAM" id="Phobius"/>
    </source>
</evidence>
<gene>
    <name evidence="2" type="ORF">ENM84_05570</name>
</gene>